<evidence type="ECO:0000259" key="2">
    <source>
        <dbReference type="Pfam" id="PF00248"/>
    </source>
</evidence>
<dbReference type="Gene3D" id="3.20.20.100">
    <property type="entry name" value="NADP-dependent oxidoreductase domain"/>
    <property type="match status" value="1"/>
</dbReference>
<dbReference type="EMBL" id="JAEQND010000006">
    <property type="protein sequence ID" value="MBL0425827.1"/>
    <property type="molecule type" value="Genomic_DNA"/>
</dbReference>
<protein>
    <submittedName>
        <fullName evidence="3">Aldo/keto reductase</fullName>
    </submittedName>
</protein>
<proteinExistence type="predicted"/>
<reference evidence="3 4" key="1">
    <citation type="journal article" date="2017" name="Int. J. Syst. Evol. Microbiol.">
        <title>Ramlibacter alkalitolerans sp. nov., alkali-tolerant bacterium isolated from soil of ginseng.</title>
        <authorList>
            <person name="Lee D.H."/>
            <person name="Cha C.J."/>
        </authorList>
    </citation>
    <scope>NUCLEOTIDE SEQUENCE [LARGE SCALE GENOMIC DNA]</scope>
    <source>
        <strain evidence="3 4">KACC 19305</strain>
    </source>
</reference>
<evidence type="ECO:0000256" key="1">
    <source>
        <dbReference type="ARBA" id="ARBA00023002"/>
    </source>
</evidence>
<keyword evidence="4" id="KW-1185">Reference proteome</keyword>
<dbReference type="SUPFAM" id="SSF51430">
    <property type="entry name" value="NAD(P)-linked oxidoreductase"/>
    <property type="match status" value="1"/>
</dbReference>
<dbReference type="InterPro" id="IPR050523">
    <property type="entry name" value="AKR_Detox_Biosynth"/>
</dbReference>
<feature type="domain" description="NADP-dependent oxidoreductase" evidence="2">
    <location>
        <begin position="15"/>
        <end position="330"/>
    </location>
</feature>
<dbReference type="Proteomes" id="UP000622707">
    <property type="component" value="Unassembled WGS sequence"/>
</dbReference>
<organism evidence="3 4">
    <name type="scientific">Ramlibacter alkalitolerans</name>
    <dbReference type="NCBI Taxonomy" id="2039631"/>
    <lineage>
        <taxon>Bacteria</taxon>
        <taxon>Pseudomonadati</taxon>
        <taxon>Pseudomonadota</taxon>
        <taxon>Betaproteobacteria</taxon>
        <taxon>Burkholderiales</taxon>
        <taxon>Comamonadaceae</taxon>
        <taxon>Ramlibacter</taxon>
    </lineage>
</organism>
<keyword evidence="1" id="KW-0560">Oxidoreductase</keyword>
<dbReference type="Pfam" id="PF00248">
    <property type="entry name" value="Aldo_ket_red"/>
    <property type="match status" value="1"/>
</dbReference>
<gene>
    <name evidence="3" type="ORF">JI746_11970</name>
</gene>
<sequence>MQTTRLGRTGLKVSRICLGMMTFGTPRWRPWVLDEEASRPVVRHAVELGINFFDTADMYSGGESEVLTGRFLREFCRREEAVIATKLFHPVDVDFKGGASAAPKPPRRPNMDGLSRKRIFHAVDASLQRLGTDYIDLYQIHRFDHGTPMEETMEALHDVVKAGKARYIGASSMYAWQFAKMQQIAKEHGWTPFVSMQNHYNLAYREEEREMIPLCRDQGVGLIPWSPLARGFLAGNRQRGDKEAGATARAQTDDIAQHYYYRDSDFQVVEALGALAAQKGASNATLAYAWLLHKGVTAPIVGASKTWQLDQAVAALDVTLSPEEVRQLEAPYQPHPVLGHV</sequence>
<evidence type="ECO:0000313" key="3">
    <source>
        <dbReference type="EMBL" id="MBL0425827.1"/>
    </source>
</evidence>
<dbReference type="PANTHER" id="PTHR43364:SF4">
    <property type="entry name" value="NAD(P)-LINKED OXIDOREDUCTASE SUPERFAMILY PROTEIN"/>
    <property type="match status" value="1"/>
</dbReference>
<accession>A0ABS1JNJ8</accession>
<name>A0ABS1JNJ8_9BURK</name>
<dbReference type="InterPro" id="IPR036812">
    <property type="entry name" value="NAD(P)_OxRdtase_dom_sf"/>
</dbReference>
<evidence type="ECO:0000313" key="4">
    <source>
        <dbReference type="Proteomes" id="UP000622707"/>
    </source>
</evidence>
<dbReference type="CDD" id="cd19079">
    <property type="entry name" value="AKR_EcYajO-like"/>
    <property type="match status" value="1"/>
</dbReference>
<comment type="caution">
    <text evidence="3">The sequence shown here is derived from an EMBL/GenBank/DDBJ whole genome shotgun (WGS) entry which is preliminary data.</text>
</comment>
<dbReference type="PANTHER" id="PTHR43364">
    <property type="entry name" value="NADH-SPECIFIC METHYLGLYOXAL REDUCTASE-RELATED"/>
    <property type="match status" value="1"/>
</dbReference>
<dbReference type="InterPro" id="IPR023210">
    <property type="entry name" value="NADP_OxRdtase_dom"/>
</dbReference>
<dbReference type="RefSeq" id="WP_201689718.1">
    <property type="nucleotide sequence ID" value="NZ_JAEQND010000006.1"/>
</dbReference>